<name>A0A7S2DR54_9EUKA</name>
<dbReference type="EMBL" id="HBGU01035270">
    <property type="protein sequence ID" value="CAD9460100.1"/>
    <property type="molecule type" value="Transcribed_RNA"/>
</dbReference>
<gene>
    <name evidence="1" type="ORF">CBRE1094_LOCUS19318</name>
</gene>
<accession>A0A7S2DR54</accession>
<dbReference type="AlphaFoldDB" id="A0A7S2DR54"/>
<evidence type="ECO:0000313" key="1">
    <source>
        <dbReference type="EMBL" id="CAD9460100.1"/>
    </source>
</evidence>
<reference evidence="1" key="1">
    <citation type="submission" date="2021-01" db="EMBL/GenBank/DDBJ databases">
        <authorList>
            <person name="Corre E."/>
            <person name="Pelletier E."/>
            <person name="Niang G."/>
            <person name="Scheremetjew M."/>
            <person name="Finn R."/>
            <person name="Kale V."/>
            <person name="Holt S."/>
            <person name="Cochrane G."/>
            <person name="Meng A."/>
            <person name="Brown T."/>
            <person name="Cohen L."/>
        </authorList>
    </citation>
    <scope>NUCLEOTIDE SEQUENCE</scope>
    <source>
        <strain evidence="1">UTEX LB 985</strain>
    </source>
</reference>
<sequence>MSVSARLSPPPKRPEELGFYMANSPFAKIAEQTGLDFNADKETKKAAPSIQAQANDVFEEHHQGRRWAETLALMAAKTGAYRELTCVVKTPYGGVDEDGVHPWIPQNIIQEAKEIAMMRTRVAARKFAGKPKEFSAEKAKIGQDLLVKIASPSLLTRLRDKHDGSDIRDGEVGSPTNIMDALNAQMTPR</sequence>
<organism evidence="1">
    <name type="scientific">Haptolina brevifila</name>
    <dbReference type="NCBI Taxonomy" id="156173"/>
    <lineage>
        <taxon>Eukaryota</taxon>
        <taxon>Haptista</taxon>
        <taxon>Haptophyta</taxon>
        <taxon>Prymnesiophyceae</taxon>
        <taxon>Prymnesiales</taxon>
        <taxon>Prymnesiaceae</taxon>
        <taxon>Haptolina</taxon>
    </lineage>
</organism>
<proteinExistence type="predicted"/>
<protein>
    <submittedName>
        <fullName evidence="1">Uncharacterized protein</fullName>
    </submittedName>
</protein>